<reference evidence="2" key="1">
    <citation type="submission" date="2022-07" db="EMBL/GenBank/DDBJ databases">
        <title>Phylogenomic reconstructions and comparative analyses of Kickxellomycotina fungi.</title>
        <authorList>
            <person name="Reynolds N.K."/>
            <person name="Stajich J.E."/>
            <person name="Barry K."/>
            <person name="Grigoriev I.V."/>
            <person name="Crous P."/>
            <person name="Smith M.E."/>
        </authorList>
    </citation>
    <scope>NUCLEOTIDE SEQUENCE</scope>
    <source>
        <strain evidence="2">RSA 1196</strain>
    </source>
</reference>
<dbReference type="EMBL" id="JANBPY010000400">
    <property type="protein sequence ID" value="KAJ1967070.1"/>
    <property type="molecule type" value="Genomic_DNA"/>
</dbReference>
<protein>
    <submittedName>
        <fullName evidence="2">Uncharacterized protein</fullName>
    </submittedName>
</protein>
<evidence type="ECO:0000313" key="3">
    <source>
        <dbReference type="Proteomes" id="UP001150925"/>
    </source>
</evidence>
<feature type="compositionally biased region" description="Basic and acidic residues" evidence="1">
    <location>
        <begin position="70"/>
        <end position="82"/>
    </location>
</feature>
<dbReference type="Proteomes" id="UP001150925">
    <property type="component" value="Unassembled WGS sequence"/>
</dbReference>
<evidence type="ECO:0000256" key="1">
    <source>
        <dbReference type="SAM" id="MobiDB-lite"/>
    </source>
</evidence>
<feature type="region of interest" description="Disordered" evidence="1">
    <location>
        <begin position="70"/>
        <end position="89"/>
    </location>
</feature>
<keyword evidence="3" id="KW-1185">Reference proteome</keyword>
<gene>
    <name evidence="2" type="ORF">IWQ62_002081</name>
</gene>
<organism evidence="2 3">
    <name type="scientific">Dispira parvispora</name>
    <dbReference type="NCBI Taxonomy" id="1520584"/>
    <lineage>
        <taxon>Eukaryota</taxon>
        <taxon>Fungi</taxon>
        <taxon>Fungi incertae sedis</taxon>
        <taxon>Zoopagomycota</taxon>
        <taxon>Kickxellomycotina</taxon>
        <taxon>Dimargaritomycetes</taxon>
        <taxon>Dimargaritales</taxon>
        <taxon>Dimargaritaceae</taxon>
        <taxon>Dispira</taxon>
    </lineage>
</organism>
<name>A0A9W8AQT0_9FUNG</name>
<sequence>MVSFSVTVDHLLDAIECGHPVTDDLLVLQCKASLSRLRVTFPQLVSTSLRQPVELLIILALVTAEDKVLPKSDSTTHSHPEPPPRLSPPLVDHQRLCEQVVKILQQIQLRLIQPVFPDVFHPVFTRFYGLRNHIAEYPLRATLLTWMARTLTTVTTPTHSLPVVVRSLLLWWVDHVDPHSSDTDPVAWPAVADLCRDLYRHRQPGWGDLQVYQLAKSWLRATDSLGDLHRQGSPDEQRLQNQTLLCVAILESVTAGRMNPHLAALEWIQILQKGMPSGPALTNLALYSVLCPVALQPMVDTFTVGYSASPHGFSTILQRLRVSSRLAHVLYHVISAQHVKNLTTHWYSWIRGVLDNPLDLVTMKSSLCLWTESDLPDPVDISDCHLMHLVEEIYRCLLGASFRFASLLLGALVWIVKQADEPRRSTVTASKESKLHQSICHSLFRFISYLCTRPHPALTTNQRAQTLVFALALWTMLMDSRRRHASRAPSPNQMSDHLPSMWPIVYPEYRFLLRCFSQLYYTILNSFPDHSLAIPAWDTLDVSRYPLRSTTEDDLVSVCPLLLWNQALAHVVLFIPPDLLCQYAVEFGQWRDLCLSIPLTKLGSSHVSPVSAAYPIIEWKQRQYPLWAFDMLHQRLKEMIP</sequence>
<evidence type="ECO:0000313" key="2">
    <source>
        <dbReference type="EMBL" id="KAJ1967070.1"/>
    </source>
</evidence>
<dbReference type="OrthoDB" id="5644381at2759"/>
<comment type="caution">
    <text evidence="2">The sequence shown here is derived from an EMBL/GenBank/DDBJ whole genome shotgun (WGS) entry which is preliminary data.</text>
</comment>
<accession>A0A9W8AQT0</accession>
<proteinExistence type="predicted"/>
<dbReference type="AlphaFoldDB" id="A0A9W8AQT0"/>